<feature type="signal peptide" evidence="1">
    <location>
        <begin position="1"/>
        <end position="22"/>
    </location>
</feature>
<feature type="domain" description="PKD" evidence="2">
    <location>
        <begin position="1127"/>
        <end position="1185"/>
    </location>
</feature>
<protein>
    <submittedName>
        <fullName evidence="3">PKD domain-containing protein</fullName>
    </submittedName>
</protein>
<dbReference type="EMBL" id="CP043450">
    <property type="protein sequence ID" value="QEM09117.1"/>
    <property type="molecule type" value="Genomic_DNA"/>
</dbReference>
<dbReference type="Gene3D" id="2.60.40.10">
    <property type="entry name" value="Immunoglobulins"/>
    <property type="match status" value="1"/>
</dbReference>
<evidence type="ECO:0000256" key="1">
    <source>
        <dbReference type="SAM" id="SignalP"/>
    </source>
</evidence>
<dbReference type="Pfam" id="PF18911">
    <property type="entry name" value="PKD_4"/>
    <property type="match status" value="1"/>
</dbReference>
<evidence type="ECO:0000313" key="3">
    <source>
        <dbReference type="EMBL" id="QEM09117.1"/>
    </source>
</evidence>
<dbReference type="InterPro" id="IPR013783">
    <property type="entry name" value="Ig-like_fold"/>
</dbReference>
<dbReference type="RefSeq" id="WP_112569778.1">
    <property type="nucleotide sequence ID" value="NZ_CP043450.1"/>
</dbReference>
<dbReference type="InterPro" id="IPR022409">
    <property type="entry name" value="PKD/Chitinase_dom"/>
</dbReference>
<dbReference type="InterPro" id="IPR000601">
    <property type="entry name" value="PKD_dom"/>
</dbReference>
<reference evidence="3" key="1">
    <citation type="submission" date="2019-08" db="EMBL/GenBank/DDBJ databases">
        <title>Comparative genome analysis confer to the adaptation heavy metal polluted environment.</title>
        <authorList>
            <person name="Li Y."/>
        </authorList>
    </citation>
    <scope>NUCLEOTIDE SEQUENCE [LARGE SCALE GENOMIC DNA]</scope>
    <source>
        <strain evidence="3">P1</strain>
    </source>
</reference>
<name>A0A5C1HSX0_9SPHI</name>
<proteinExistence type="predicted"/>
<dbReference type="Proteomes" id="UP000251402">
    <property type="component" value="Chromosome"/>
</dbReference>
<accession>A0A5C1HSX0</accession>
<organism evidence="3 4">
    <name type="scientific">Mucilaginibacter rubeus</name>
    <dbReference type="NCBI Taxonomy" id="2027860"/>
    <lineage>
        <taxon>Bacteria</taxon>
        <taxon>Pseudomonadati</taxon>
        <taxon>Bacteroidota</taxon>
        <taxon>Sphingobacteriia</taxon>
        <taxon>Sphingobacteriales</taxon>
        <taxon>Sphingobacteriaceae</taxon>
        <taxon>Mucilaginibacter</taxon>
    </lineage>
</organism>
<dbReference type="OrthoDB" id="9814627at2"/>
<dbReference type="SUPFAM" id="SSF49299">
    <property type="entry name" value="PKD domain"/>
    <property type="match status" value="1"/>
</dbReference>
<dbReference type="KEGG" id="mrub:DEO27_003490"/>
<dbReference type="CDD" id="cd00146">
    <property type="entry name" value="PKD"/>
    <property type="match status" value="1"/>
</dbReference>
<sequence>MKIKQFLLLAFCMLSGTMPLFAQKSIVDVNTLNGSASAVIPLEVVKRGGVSIPVNLVYYGGGVKPKDVERNAGIGWSVETGGQVSRQLRGLPDDCKKDNSNATMTGWIYNTNQSKINSFAPVNNGTTCANETTDINYLTANFAYNSDTEPDVFNVSAPGLSCQLIWDQNLSGFRPVEYQDLVITPSYNATTGVITGFTIVNDQGIKYVFSSPELVTMKAVIAAGATINYFKNTYNQFVNGINFYDNWHLTSVTDINGNGVSITYNAGQPRSGSDPIVLYTGGASGSTTKIAQYNIVRTITPQTLGMIAEVYTDGYSPLVTFNWSQWSTGQMVINNVTRGAKIYTFNYSAVYSSGTNFRRAFLRNVYISGCSSPFNYQFKYYNEIPSTGNDYTTSLGDSTTTKVDYWGYYNGTSTGLLPSLIVNPSNSNYARYAVNVSSTVGSDYANALAGNTRTVNASNIIAGSLSKIYYATGGNTTIQYEPNDYLDVPSNTTIQGGGIRVKSITDSAVTSATTMVRNYTYKTSLLINAPSSGKPVTLPQFAFTTPYSGTATGNDYWNYSTIRSETDLSAESHSIMYEYVYESSNGAGSKLTQVYLPAMNWDNGAAPACSGCTTEWLPTINYAARTNCASSYGPVKNYTGSYPFAPNGNYDFERGLPVKETTFSGDQLKVSETTYSYLRTATPFVIPALEIDDNVNGGLTVRAYSKYGIYTSTGELQATQTNLVYDSPGSTTYKTSSVTYAYNTTQHKLIQQSTTNSDGSVLTNNIKYIKDFTTSGTNADVVALNNLKALNINLPVETYQQVTAGGTTKTVSASLTRFGAFAIGGVTSYMPAQSLKFFSADGDAAFTPYQINSGTPAFYSGYVPATNYLTYDYFGNLATVDDAHKHVSTTVTNYLTNTVEATFSNAATGEVGFLDFDCPLVQGTAFDVGTAIPVSNVGHSGNAIPMNSGVAFSKALQKNAQAANYIFSFWANAPVGSVTLTMNLTGISTITKTYAGTGGWKYYSFTIPMSGVPSSFTFGFSNNVNVTVDDILFYPENCEVTTYNYDPSTFALRCKTNTNGISAYYTNDIWGRLLYTYDQDKNLLSRNTYVTPGDQQNPLPLTVTAQGYNLYTGSAISINTSGYTNCTNTGVVYQWNFGDGGTATTSTGYATHTYSATGTYTITLTATSPLYGTQTVTTSVTITTPPPPPTYVVLHYTNYTTSNGSITNVAFNNGSTTINLTGAQLEGYQLPLGTYTITVTLGGGTQYNSSTDSGYGCVYLTGKLNVCRDYDVHNTNTYAFLSSNLTTSGSLYFTVYKPNCANALPQ</sequence>
<gene>
    <name evidence="3" type="ORF">DEO27_003490</name>
</gene>
<dbReference type="SMART" id="SM00089">
    <property type="entry name" value="PKD"/>
    <property type="match status" value="1"/>
</dbReference>
<evidence type="ECO:0000313" key="4">
    <source>
        <dbReference type="Proteomes" id="UP000251402"/>
    </source>
</evidence>
<feature type="chain" id="PRO_5023074862" evidence="1">
    <location>
        <begin position="23"/>
        <end position="1306"/>
    </location>
</feature>
<evidence type="ECO:0000259" key="2">
    <source>
        <dbReference type="PROSITE" id="PS50093"/>
    </source>
</evidence>
<keyword evidence="1" id="KW-0732">Signal</keyword>
<dbReference type="InterPro" id="IPR035986">
    <property type="entry name" value="PKD_dom_sf"/>
</dbReference>
<keyword evidence="4" id="KW-1185">Reference proteome</keyword>
<dbReference type="PROSITE" id="PS50093">
    <property type="entry name" value="PKD"/>
    <property type="match status" value="1"/>
</dbReference>